<dbReference type="RefSeq" id="WP_381727267.1">
    <property type="nucleotide sequence ID" value="NZ_JBHVBU010000058.1"/>
</dbReference>
<accession>A0ABW6JJ39</accession>
<dbReference type="EMBL" id="JBHVBU010000058">
    <property type="protein sequence ID" value="MFE7965401.1"/>
    <property type="molecule type" value="Genomic_DNA"/>
</dbReference>
<organism evidence="1 2">
    <name type="scientific">Streptomyces cellulosae</name>
    <dbReference type="NCBI Taxonomy" id="1968"/>
    <lineage>
        <taxon>Bacteria</taxon>
        <taxon>Bacillati</taxon>
        <taxon>Actinomycetota</taxon>
        <taxon>Actinomycetes</taxon>
        <taxon>Kitasatosporales</taxon>
        <taxon>Streptomycetaceae</taxon>
        <taxon>Streptomyces</taxon>
    </lineage>
</organism>
<gene>
    <name evidence="1" type="ORF">ACFU0X_20595</name>
</gene>
<reference evidence="1 2" key="1">
    <citation type="submission" date="2024-09" db="EMBL/GenBank/DDBJ databases">
        <title>The Natural Products Discovery Center: Release of the First 8490 Sequenced Strains for Exploring Actinobacteria Biosynthetic Diversity.</title>
        <authorList>
            <person name="Kalkreuter E."/>
            <person name="Kautsar S.A."/>
            <person name="Yang D."/>
            <person name="Bader C.D."/>
            <person name="Teijaro C.N."/>
            <person name="Fluegel L."/>
            <person name="Davis C.M."/>
            <person name="Simpson J.R."/>
            <person name="Lauterbach L."/>
            <person name="Steele A.D."/>
            <person name="Gui C."/>
            <person name="Meng S."/>
            <person name="Li G."/>
            <person name="Viehrig K."/>
            <person name="Ye F."/>
            <person name="Su P."/>
            <person name="Kiefer A.F."/>
            <person name="Nichols A."/>
            <person name="Cepeda A.J."/>
            <person name="Yan W."/>
            <person name="Fan B."/>
            <person name="Jiang Y."/>
            <person name="Adhikari A."/>
            <person name="Zheng C.-J."/>
            <person name="Schuster L."/>
            <person name="Cowan T.M."/>
            <person name="Smanski M.J."/>
            <person name="Chevrette M.G."/>
            <person name="De Carvalho L.P.S."/>
            <person name="Shen B."/>
        </authorList>
    </citation>
    <scope>NUCLEOTIDE SEQUENCE [LARGE SCALE GENOMIC DNA]</scope>
    <source>
        <strain evidence="1 2">NPDC057399</strain>
    </source>
</reference>
<keyword evidence="2" id="KW-1185">Reference proteome</keyword>
<evidence type="ECO:0000313" key="1">
    <source>
        <dbReference type="EMBL" id="MFE7965401.1"/>
    </source>
</evidence>
<protein>
    <submittedName>
        <fullName evidence="1">Uncharacterized protein</fullName>
    </submittedName>
</protein>
<sequence length="249" mass="27579">MAYAPVTSGYRSALQLRTAEVLEKYRSYDPPHMAAFGAELRDSAPACACLAYAINQLAQRSHAAFPVHGQMVQMLVDVYAKVGTAAKLAEDIEPLFYKVHEHDIMRLEEPRKGFAGEQMWNIRAGQQTDGGGIKNRRSVLYAASAYIAHVYGNEYAPEHMMVVYREYCELAEAIQNFAGCIRLIHDRTNDVEPVEQPITDAVGDVLGALEAAGSEAAKLMPAFRRFHAKDLAKHETPRKGPAGEGRWDV</sequence>
<name>A0ABW6JJ39_STRCE</name>
<proteinExistence type="predicted"/>
<comment type="caution">
    <text evidence="1">The sequence shown here is derived from an EMBL/GenBank/DDBJ whole genome shotgun (WGS) entry which is preliminary data.</text>
</comment>
<evidence type="ECO:0000313" key="2">
    <source>
        <dbReference type="Proteomes" id="UP001600650"/>
    </source>
</evidence>
<dbReference type="Proteomes" id="UP001600650">
    <property type="component" value="Unassembled WGS sequence"/>
</dbReference>